<comment type="similarity">
    <text evidence="13">Belongs to the polysaccharide monooxygenase AA9 family.</text>
</comment>
<feature type="compositionally biased region" description="Low complexity" evidence="16">
    <location>
        <begin position="258"/>
        <end position="274"/>
    </location>
</feature>
<evidence type="ECO:0000256" key="3">
    <source>
        <dbReference type="ARBA" id="ARBA00022525"/>
    </source>
</evidence>
<accession>A0AAW0GE51</accession>
<feature type="chain" id="PRO_5043979232" description="lytic cellulose monooxygenase (C4-dehydrogenating)" evidence="17">
    <location>
        <begin position="19"/>
        <end position="338"/>
    </location>
</feature>
<feature type="signal peptide" evidence="17">
    <location>
        <begin position="1"/>
        <end position="18"/>
    </location>
</feature>
<dbReference type="Proteomes" id="UP001385951">
    <property type="component" value="Unassembled WGS sequence"/>
</dbReference>
<keyword evidence="7" id="KW-0560">Oxidoreductase</keyword>
<reference evidence="19 20" key="1">
    <citation type="submission" date="2022-09" db="EMBL/GenBank/DDBJ databases">
        <authorList>
            <person name="Palmer J.M."/>
        </authorList>
    </citation>
    <scope>NUCLEOTIDE SEQUENCE [LARGE SCALE GENOMIC DNA]</scope>
    <source>
        <strain evidence="19 20">DSM 7382</strain>
    </source>
</reference>
<comment type="cofactor">
    <cofactor evidence="1">
        <name>Cu(2+)</name>
        <dbReference type="ChEBI" id="CHEBI:29036"/>
    </cofactor>
</comment>
<proteinExistence type="inferred from homology"/>
<dbReference type="CDD" id="cd21175">
    <property type="entry name" value="LPMO_AA9"/>
    <property type="match status" value="1"/>
</dbReference>
<keyword evidence="12" id="KW-0624">Polysaccharide degradation</keyword>
<dbReference type="GO" id="GO:0030245">
    <property type="term" value="P:cellulose catabolic process"/>
    <property type="evidence" value="ECO:0007669"/>
    <property type="project" value="UniProtKB-KW"/>
</dbReference>
<feature type="compositionally biased region" description="Polar residues" evidence="16">
    <location>
        <begin position="306"/>
        <end position="315"/>
    </location>
</feature>
<keyword evidence="4" id="KW-0479">Metal-binding</keyword>
<dbReference type="InterPro" id="IPR049892">
    <property type="entry name" value="AA9"/>
</dbReference>
<evidence type="ECO:0000313" key="19">
    <source>
        <dbReference type="EMBL" id="KAK7688338.1"/>
    </source>
</evidence>
<protein>
    <recommendedName>
        <fullName evidence="15">lytic cellulose monooxygenase (C4-dehydrogenating)</fullName>
        <ecNumber evidence="15">1.14.99.56</ecNumber>
    </recommendedName>
</protein>
<dbReference type="InterPro" id="IPR005103">
    <property type="entry name" value="AA9_LPMO"/>
</dbReference>
<keyword evidence="20" id="KW-1185">Reference proteome</keyword>
<dbReference type="PANTHER" id="PTHR33353">
    <property type="entry name" value="PUTATIVE (AFU_ORTHOLOGUE AFUA_1G12560)-RELATED"/>
    <property type="match status" value="1"/>
</dbReference>
<dbReference type="AlphaFoldDB" id="A0AAW0GE51"/>
<evidence type="ECO:0000256" key="15">
    <source>
        <dbReference type="ARBA" id="ARBA00047174"/>
    </source>
</evidence>
<evidence type="ECO:0000256" key="10">
    <source>
        <dbReference type="ARBA" id="ARBA00023157"/>
    </source>
</evidence>
<dbReference type="EC" id="1.14.99.56" evidence="15"/>
<evidence type="ECO:0000256" key="12">
    <source>
        <dbReference type="ARBA" id="ARBA00023326"/>
    </source>
</evidence>
<evidence type="ECO:0000256" key="7">
    <source>
        <dbReference type="ARBA" id="ARBA00023002"/>
    </source>
</evidence>
<dbReference type="EMBL" id="JASBNA010000011">
    <property type="protein sequence ID" value="KAK7688338.1"/>
    <property type="molecule type" value="Genomic_DNA"/>
</dbReference>
<feature type="compositionally biased region" description="Low complexity" evidence="16">
    <location>
        <begin position="281"/>
        <end position="303"/>
    </location>
</feature>
<evidence type="ECO:0000256" key="11">
    <source>
        <dbReference type="ARBA" id="ARBA00023277"/>
    </source>
</evidence>
<keyword evidence="11" id="KW-0119">Carbohydrate metabolism</keyword>
<gene>
    <name evidence="19" type="ORF">QCA50_008710</name>
</gene>
<keyword evidence="8" id="KW-0186">Copper</keyword>
<evidence type="ECO:0000256" key="16">
    <source>
        <dbReference type="SAM" id="MobiDB-lite"/>
    </source>
</evidence>
<sequence length="338" mass="34769">MFTTLFVSLLATLPSVLAHGYVSQVSIDGKAYAGNVPNNYKGPSPIRLIDDIGPVKGASNVDLMCGLSAQKAEMVVPANPGSTVTFQWVGGGGNNWPHQIGPLMTYLASCGSTACDQFDPTGAKWFKIDQVGQDSNGKWYQNAISTGASFDLTLPQNLSPGGYLIRHEIIALHLGDSLGGAEFYPSCTQIQVGGNGNGQPSSTVSFPGAYSDTDPGIWDKNIFNPGQDNYTFPGGPLSNLASSSDSLGAPASGSVSFPSGTTASPAPSGASGSTTTGGNGAPAPSAPAGGSQSSDDDSQTGGSCQLKRSASSDNVNRPRHYSRIMKRIMHHATAAVTF</sequence>
<evidence type="ECO:0000256" key="1">
    <source>
        <dbReference type="ARBA" id="ARBA00001973"/>
    </source>
</evidence>
<evidence type="ECO:0000256" key="5">
    <source>
        <dbReference type="ARBA" id="ARBA00022729"/>
    </source>
</evidence>
<organism evidence="19 20">
    <name type="scientific">Cerrena zonata</name>
    <dbReference type="NCBI Taxonomy" id="2478898"/>
    <lineage>
        <taxon>Eukaryota</taxon>
        <taxon>Fungi</taxon>
        <taxon>Dikarya</taxon>
        <taxon>Basidiomycota</taxon>
        <taxon>Agaricomycotina</taxon>
        <taxon>Agaricomycetes</taxon>
        <taxon>Polyporales</taxon>
        <taxon>Cerrenaceae</taxon>
        <taxon>Cerrena</taxon>
    </lineage>
</organism>
<evidence type="ECO:0000256" key="9">
    <source>
        <dbReference type="ARBA" id="ARBA00023033"/>
    </source>
</evidence>
<evidence type="ECO:0000313" key="20">
    <source>
        <dbReference type="Proteomes" id="UP001385951"/>
    </source>
</evidence>
<evidence type="ECO:0000256" key="2">
    <source>
        <dbReference type="ARBA" id="ARBA00004613"/>
    </source>
</evidence>
<keyword evidence="6" id="KW-0136">Cellulose degradation</keyword>
<feature type="region of interest" description="Disordered" evidence="16">
    <location>
        <begin position="234"/>
        <end position="319"/>
    </location>
</feature>
<dbReference type="GO" id="GO:0004497">
    <property type="term" value="F:monooxygenase activity"/>
    <property type="evidence" value="ECO:0007669"/>
    <property type="project" value="UniProtKB-KW"/>
</dbReference>
<comment type="subcellular location">
    <subcellularLocation>
        <location evidence="2">Secreted</location>
    </subcellularLocation>
</comment>
<evidence type="ECO:0000256" key="17">
    <source>
        <dbReference type="SAM" id="SignalP"/>
    </source>
</evidence>
<keyword evidence="3" id="KW-0964">Secreted</keyword>
<evidence type="ECO:0000259" key="18">
    <source>
        <dbReference type="Pfam" id="PF03443"/>
    </source>
</evidence>
<evidence type="ECO:0000256" key="13">
    <source>
        <dbReference type="ARBA" id="ARBA00044502"/>
    </source>
</evidence>
<comment type="catalytic activity">
    <reaction evidence="14">
        <text>[(1-&gt;4)-beta-D-glucosyl]n+m + reduced acceptor + O2 = 4-dehydro-beta-D-glucosyl-[(1-&gt;4)-beta-D-glucosyl]n-1 + [(1-&gt;4)-beta-D-glucosyl]m + acceptor + H2O.</text>
        <dbReference type="EC" id="1.14.99.56"/>
    </reaction>
</comment>
<keyword evidence="5 17" id="KW-0732">Signal</keyword>
<evidence type="ECO:0000256" key="4">
    <source>
        <dbReference type="ARBA" id="ARBA00022723"/>
    </source>
</evidence>
<feature type="domain" description="Auxiliary Activity family 9 catalytic" evidence="18">
    <location>
        <begin position="19"/>
        <end position="224"/>
    </location>
</feature>
<dbReference type="GO" id="GO:0005576">
    <property type="term" value="C:extracellular region"/>
    <property type="evidence" value="ECO:0007669"/>
    <property type="project" value="UniProtKB-SubCell"/>
</dbReference>
<name>A0AAW0GE51_9APHY</name>
<evidence type="ECO:0000256" key="8">
    <source>
        <dbReference type="ARBA" id="ARBA00023008"/>
    </source>
</evidence>
<dbReference type="PANTHER" id="PTHR33353:SF10">
    <property type="entry name" value="ENDO-BETA-1,4-GLUCANASE D"/>
    <property type="match status" value="1"/>
</dbReference>
<keyword evidence="10" id="KW-1015">Disulfide bond</keyword>
<dbReference type="GO" id="GO:0046872">
    <property type="term" value="F:metal ion binding"/>
    <property type="evidence" value="ECO:0007669"/>
    <property type="project" value="UniProtKB-KW"/>
</dbReference>
<keyword evidence="9" id="KW-0503">Monooxygenase</keyword>
<dbReference type="Pfam" id="PF03443">
    <property type="entry name" value="AA9"/>
    <property type="match status" value="1"/>
</dbReference>
<evidence type="ECO:0000256" key="6">
    <source>
        <dbReference type="ARBA" id="ARBA00023001"/>
    </source>
</evidence>
<evidence type="ECO:0000256" key="14">
    <source>
        <dbReference type="ARBA" id="ARBA00045077"/>
    </source>
</evidence>
<comment type="caution">
    <text evidence="19">The sequence shown here is derived from an EMBL/GenBank/DDBJ whole genome shotgun (WGS) entry which is preliminary data.</text>
</comment>
<dbReference type="Gene3D" id="2.70.50.70">
    <property type="match status" value="1"/>
</dbReference>